<name>A0A7G9Z6M0_9EURY</name>
<accession>A0A7G9Z6M0</accession>
<keyword evidence="1" id="KW-1133">Transmembrane helix</keyword>
<dbReference type="AlphaFoldDB" id="A0A7G9Z6M0"/>
<reference evidence="2" key="1">
    <citation type="submission" date="2020-06" db="EMBL/GenBank/DDBJ databases">
        <title>Unique genomic features of the anaerobic methanotrophic archaea.</title>
        <authorList>
            <person name="Chadwick G.L."/>
            <person name="Skennerton C.T."/>
            <person name="Laso-Perez R."/>
            <person name="Leu A.O."/>
            <person name="Speth D.R."/>
            <person name="Yu H."/>
            <person name="Morgan-Lang C."/>
            <person name="Hatzenpichler R."/>
            <person name="Goudeau D."/>
            <person name="Malmstrom R."/>
            <person name="Brazelton W.J."/>
            <person name="Woyke T."/>
            <person name="Hallam S.J."/>
            <person name="Tyson G.W."/>
            <person name="Wegener G."/>
            <person name="Boetius A."/>
            <person name="Orphan V."/>
        </authorList>
    </citation>
    <scope>NUCLEOTIDE SEQUENCE</scope>
</reference>
<proteinExistence type="predicted"/>
<sequence>MAKNQKGGARTAIIILAISIAAIAAVIFLSGPDRNWRVTPGGVLEYSKCTPDYQSSILETRDNYTLYEVSFTSRCTITSTFSAYNPHQYPEHISNISIV</sequence>
<protein>
    <submittedName>
        <fullName evidence="2">Uncharacterized protein</fullName>
    </submittedName>
</protein>
<feature type="transmembrane region" description="Helical" evidence="1">
    <location>
        <begin position="12"/>
        <end position="31"/>
    </location>
</feature>
<evidence type="ECO:0000313" key="2">
    <source>
        <dbReference type="EMBL" id="QNO55904.1"/>
    </source>
</evidence>
<keyword evidence="1" id="KW-0812">Transmembrane</keyword>
<keyword evidence="1" id="KW-0472">Membrane</keyword>
<dbReference type="EMBL" id="MT631633">
    <property type="protein sequence ID" value="QNO55904.1"/>
    <property type="molecule type" value="Genomic_DNA"/>
</dbReference>
<organism evidence="2">
    <name type="scientific">Candidatus Methanophaga sp. ANME-1 ERB7</name>
    <dbReference type="NCBI Taxonomy" id="2759913"/>
    <lineage>
        <taxon>Archaea</taxon>
        <taxon>Methanobacteriati</taxon>
        <taxon>Methanobacteriota</taxon>
        <taxon>Stenosarchaea group</taxon>
        <taxon>Methanomicrobia</taxon>
        <taxon>Candidatus Methanophagales</taxon>
        <taxon>Candidatus Methanophagaceae</taxon>
        <taxon>Candidatus Methanophaga</taxon>
    </lineage>
</organism>
<gene>
    <name evidence="2" type="ORF">JGNPCJAK_00006</name>
</gene>
<evidence type="ECO:0000256" key="1">
    <source>
        <dbReference type="SAM" id="Phobius"/>
    </source>
</evidence>